<dbReference type="Pfam" id="PF07393">
    <property type="entry name" value="Sec10_HB"/>
    <property type="match status" value="2"/>
</dbReference>
<dbReference type="InterPro" id="IPR009976">
    <property type="entry name" value="Sec10-like"/>
</dbReference>
<dbReference type="PANTHER" id="PTHR12100:SF1">
    <property type="entry name" value="RECYCLIN-1"/>
    <property type="match status" value="1"/>
</dbReference>
<dbReference type="PANTHER" id="PTHR12100">
    <property type="entry name" value="SEC10"/>
    <property type="match status" value="1"/>
</dbReference>
<keyword evidence="4" id="KW-1185">Reference proteome</keyword>
<dbReference type="InterPro" id="IPR048627">
    <property type="entry name" value="Sec10_HB"/>
</dbReference>
<proteinExistence type="predicted"/>
<evidence type="ECO:0000259" key="2">
    <source>
        <dbReference type="Pfam" id="PF07393"/>
    </source>
</evidence>
<dbReference type="GO" id="GO:0006893">
    <property type="term" value="P:Golgi to plasma membrane transport"/>
    <property type="evidence" value="ECO:0007669"/>
    <property type="project" value="TreeGrafter"/>
</dbReference>
<reference evidence="4" key="2">
    <citation type="submission" date="2015-01" db="EMBL/GenBank/DDBJ databases">
        <title>Evolutionary Origins and Diversification of the Mycorrhizal Mutualists.</title>
        <authorList>
            <consortium name="DOE Joint Genome Institute"/>
            <consortium name="Mycorrhizal Genomics Consortium"/>
            <person name="Kohler A."/>
            <person name="Kuo A."/>
            <person name="Nagy L.G."/>
            <person name="Floudas D."/>
            <person name="Copeland A."/>
            <person name="Barry K.W."/>
            <person name="Cichocki N."/>
            <person name="Veneault-Fourrey C."/>
            <person name="LaButti K."/>
            <person name="Lindquist E.A."/>
            <person name="Lipzen A."/>
            <person name="Lundell T."/>
            <person name="Morin E."/>
            <person name="Murat C."/>
            <person name="Riley R."/>
            <person name="Ohm R."/>
            <person name="Sun H."/>
            <person name="Tunlid A."/>
            <person name="Henrissat B."/>
            <person name="Grigoriev I.V."/>
            <person name="Hibbett D.S."/>
            <person name="Martin F."/>
        </authorList>
    </citation>
    <scope>NUCLEOTIDE SEQUENCE [LARGE SCALE GENOMIC DNA]</scope>
    <source>
        <strain evidence="4">LaAM-08-1</strain>
    </source>
</reference>
<dbReference type="HOGENOM" id="CLU_003875_1_1_1"/>
<gene>
    <name evidence="3" type="ORF">K443DRAFT_128969</name>
</gene>
<dbReference type="GO" id="GO:0006887">
    <property type="term" value="P:exocytosis"/>
    <property type="evidence" value="ECO:0007669"/>
    <property type="project" value="TreeGrafter"/>
</dbReference>
<protein>
    <recommendedName>
        <fullName evidence="2">Exocyst complex component Sec10-like alpha-helical bundle domain-containing protein</fullName>
    </recommendedName>
</protein>
<reference evidence="3 4" key="1">
    <citation type="submission" date="2014-04" db="EMBL/GenBank/DDBJ databases">
        <authorList>
            <consortium name="DOE Joint Genome Institute"/>
            <person name="Kuo A."/>
            <person name="Kohler A."/>
            <person name="Nagy L.G."/>
            <person name="Floudas D."/>
            <person name="Copeland A."/>
            <person name="Barry K.W."/>
            <person name="Cichocki N."/>
            <person name="Veneault-Fourrey C."/>
            <person name="LaButti K."/>
            <person name="Lindquist E.A."/>
            <person name="Lipzen A."/>
            <person name="Lundell T."/>
            <person name="Morin E."/>
            <person name="Murat C."/>
            <person name="Sun H."/>
            <person name="Tunlid A."/>
            <person name="Henrissat B."/>
            <person name="Grigoriev I.V."/>
            <person name="Hibbett D.S."/>
            <person name="Martin F."/>
            <person name="Nordberg H.P."/>
            <person name="Cantor M.N."/>
            <person name="Hua S.X."/>
        </authorList>
    </citation>
    <scope>NUCLEOTIDE SEQUENCE [LARGE SCALE GENOMIC DNA]</scope>
    <source>
        <strain evidence="3 4">LaAM-08-1</strain>
    </source>
</reference>
<accession>A0A0C9X5Y0</accession>
<sequence length="800" mass="87927">MGDFIGAFPSSSYKPPPKETPRTKYIRAHNLLKPVLQTLSSSPPHLLLSSLTSLLIPSSSLSLQAKLLRLLSSFLSPSIQPVRSSALLQAPLRNAIDRFDASLLTAFDTADASSSSPPDEQSMKEAAYASWSLHSSSSSGDWEMGKMWAEKREIFYAHSLPSKSSQNFLPDGVLDFGAMDEFMSLILDAIAEHGSRAVRVFPPASGVLVAFAEKLAGEVVSEYVTSLLTHARQLETGVYLRCVAAAFKESWKMVDAIMHAAEERPDEEVVSRTRAEDVVYQMFEVNMDEYLDEEVEALKSAFEGACKEWDQGISSPTPLPTPASSSATSTTRFTTSQNPALIKRNVLASLTNLLLLPVTIVPRAVGGVGQGIAMLNPQRWGGTAGGGNGAGYSKTMEKDGRTLFEVEEEEEEDGVEGQATPRGGPNPNPNPTNGPTITVSLSDYDITSPTPLVPFSPPSPLSASPSTANLDLLLSLDLALNLIHLSRSSLKRVESFSGYPGHYGTRVRDTVEEVFIALLWTLGERHVVRGFDDATQRMKSYKPAEHSETANVAPLVQFFELVHIGDTIQSMVQVYFEKELAPHIDKTDFLNAVVREKKRFENSLDDSVAAGLNAGTEVLMNQVNHIIVTLTKPREYYPPEDGILELGPTRGCQEAIKCLETHCKLLKGSTSKEVLEVFYQEVGIRLIAILQKHIKRQIISLNGGFQVIADLNAYNAFISSLKVTAVTADFSHLKMLGHVFVVEDAKDLAQIVRDVTRYGGAYRPEDVYEFIQRRSDWKKIEKTVDKTMYNLSFKEDCIIA</sequence>
<dbReference type="STRING" id="1095629.A0A0C9X5Y0"/>
<feature type="region of interest" description="Disordered" evidence="1">
    <location>
        <begin position="312"/>
        <end position="333"/>
    </location>
</feature>
<feature type="compositionally biased region" description="Low complexity" evidence="1">
    <location>
        <begin position="322"/>
        <end position="333"/>
    </location>
</feature>
<evidence type="ECO:0000313" key="4">
    <source>
        <dbReference type="Proteomes" id="UP000054477"/>
    </source>
</evidence>
<feature type="region of interest" description="Disordered" evidence="1">
    <location>
        <begin position="405"/>
        <end position="443"/>
    </location>
</feature>
<evidence type="ECO:0000313" key="3">
    <source>
        <dbReference type="EMBL" id="KIK07575.1"/>
    </source>
</evidence>
<feature type="domain" description="Exocyst complex component Sec10-like alpha-helical bundle" evidence="2">
    <location>
        <begin position="470"/>
        <end position="782"/>
    </location>
</feature>
<dbReference type="GO" id="GO:0000145">
    <property type="term" value="C:exocyst"/>
    <property type="evidence" value="ECO:0007669"/>
    <property type="project" value="TreeGrafter"/>
</dbReference>
<dbReference type="OrthoDB" id="5554140at2759"/>
<dbReference type="Proteomes" id="UP000054477">
    <property type="component" value="Unassembled WGS sequence"/>
</dbReference>
<evidence type="ECO:0000256" key="1">
    <source>
        <dbReference type="SAM" id="MobiDB-lite"/>
    </source>
</evidence>
<feature type="domain" description="Exocyst complex component Sec10-like alpha-helical bundle" evidence="2">
    <location>
        <begin position="180"/>
        <end position="330"/>
    </location>
</feature>
<name>A0A0C9X5Y0_9AGAR</name>
<dbReference type="AlphaFoldDB" id="A0A0C9X5Y0"/>
<feature type="compositionally biased region" description="Acidic residues" evidence="1">
    <location>
        <begin position="405"/>
        <end position="415"/>
    </location>
</feature>
<dbReference type="EMBL" id="KN838546">
    <property type="protein sequence ID" value="KIK07575.1"/>
    <property type="molecule type" value="Genomic_DNA"/>
</dbReference>
<organism evidence="3 4">
    <name type="scientific">Laccaria amethystina LaAM-08-1</name>
    <dbReference type="NCBI Taxonomy" id="1095629"/>
    <lineage>
        <taxon>Eukaryota</taxon>
        <taxon>Fungi</taxon>
        <taxon>Dikarya</taxon>
        <taxon>Basidiomycota</taxon>
        <taxon>Agaricomycotina</taxon>
        <taxon>Agaricomycetes</taxon>
        <taxon>Agaricomycetidae</taxon>
        <taxon>Agaricales</taxon>
        <taxon>Agaricineae</taxon>
        <taxon>Hydnangiaceae</taxon>
        <taxon>Laccaria</taxon>
    </lineage>
</organism>
<feature type="region of interest" description="Disordered" evidence="1">
    <location>
        <begin position="1"/>
        <end position="20"/>
    </location>
</feature>